<name>A0A2S5G8C1_9BACL</name>
<dbReference type="CDD" id="cd03811">
    <property type="entry name" value="GT4_GT28_WabH-like"/>
    <property type="match status" value="1"/>
</dbReference>
<dbReference type="Proteomes" id="UP000239047">
    <property type="component" value="Unassembled WGS sequence"/>
</dbReference>
<dbReference type="Gene3D" id="3.40.50.2000">
    <property type="entry name" value="Glycogen Phosphorylase B"/>
    <property type="match status" value="2"/>
</dbReference>
<comment type="caution">
    <text evidence="2">The sequence shown here is derived from an EMBL/GenBank/DDBJ whole genome shotgun (WGS) entry which is preliminary data.</text>
</comment>
<dbReference type="PANTHER" id="PTHR12526:SF630">
    <property type="entry name" value="GLYCOSYLTRANSFERASE"/>
    <property type="match status" value="1"/>
</dbReference>
<organism evidence="2 3">
    <name type="scientific">Jeotgalibacillus proteolyticus</name>
    <dbReference type="NCBI Taxonomy" id="2082395"/>
    <lineage>
        <taxon>Bacteria</taxon>
        <taxon>Bacillati</taxon>
        <taxon>Bacillota</taxon>
        <taxon>Bacilli</taxon>
        <taxon>Bacillales</taxon>
        <taxon>Caryophanaceae</taxon>
        <taxon>Jeotgalibacillus</taxon>
    </lineage>
</organism>
<reference evidence="2 3" key="1">
    <citation type="submission" date="2018-02" db="EMBL/GenBank/DDBJ databases">
        <title>Jeotgalibacillus proteolyticum sp. nov. a protease producing bacterium isolated from ocean sediments of Laizhou Bay.</title>
        <authorList>
            <person name="Li Y."/>
        </authorList>
    </citation>
    <scope>NUCLEOTIDE SEQUENCE [LARGE SCALE GENOMIC DNA]</scope>
    <source>
        <strain evidence="2 3">22-7</strain>
    </source>
</reference>
<evidence type="ECO:0000313" key="3">
    <source>
        <dbReference type="Proteomes" id="UP000239047"/>
    </source>
</evidence>
<keyword evidence="3" id="KW-1185">Reference proteome</keyword>
<accession>A0A2S5G8C1</accession>
<dbReference type="InterPro" id="IPR001296">
    <property type="entry name" value="Glyco_trans_1"/>
</dbReference>
<dbReference type="OrthoDB" id="9813638at2"/>
<dbReference type="Pfam" id="PF00534">
    <property type="entry name" value="Glycos_transf_1"/>
    <property type="match status" value="1"/>
</dbReference>
<keyword evidence="2" id="KW-0808">Transferase</keyword>
<dbReference type="AlphaFoldDB" id="A0A2S5G8C1"/>
<evidence type="ECO:0000259" key="1">
    <source>
        <dbReference type="Pfam" id="PF00534"/>
    </source>
</evidence>
<proteinExistence type="predicted"/>
<feature type="domain" description="Glycosyl transferase family 1" evidence="1">
    <location>
        <begin position="226"/>
        <end position="373"/>
    </location>
</feature>
<dbReference type="RefSeq" id="WP_104058968.1">
    <property type="nucleotide sequence ID" value="NZ_PREZ01000006.1"/>
</dbReference>
<gene>
    <name evidence="2" type="ORF">C4B60_15605</name>
</gene>
<sequence>MKKTVLFVIDSLGSGGAEKSLSSLLSLFDYDKYNVDLLMFSQNGLYVSSLPKEVNILETPNLISYFREDFKSLLLNKKFKEIYLKAGLSLALRNPILKDRFHSAQQNWKWLSKGFKKLDKKYDTAIAYSQGVPTYFVADKIKAFKKICWINTDYKLAGYNKSFDKEFYKKFDQIVAVSEGNKEIFLKEMPFTKEKVSVINDILSFELINELSNNSNGFLDDFNGTRILTIGRLVEVKGYDLAIKACFFLKTNGYNIKWYAIGEGILQKQLEVLIKEYGLQDTFILLGTHPNPYNYIKNSDIYVQSSRFEGFGLAIAEARLLNIPIVTTNFGGVNSQIVNEKNGLVVDMNAEAISAGVLKLINDEQLRKNIIKNLKFEKKGNTEEIEKIYRLIG</sequence>
<dbReference type="PANTHER" id="PTHR12526">
    <property type="entry name" value="GLYCOSYLTRANSFERASE"/>
    <property type="match status" value="1"/>
</dbReference>
<dbReference type="EMBL" id="PREZ01000006">
    <property type="protein sequence ID" value="PPA69229.1"/>
    <property type="molecule type" value="Genomic_DNA"/>
</dbReference>
<dbReference type="SUPFAM" id="SSF53756">
    <property type="entry name" value="UDP-Glycosyltransferase/glycogen phosphorylase"/>
    <property type="match status" value="1"/>
</dbReference>
<evidence type="ECO:0000313" key="2">
    <source>
        <dbReference type="EMBL" id="PPA69229.1"/>
    </source>
</evidence>
<dbReference type="GO" id="GO:0016757">
    <property type="term" value="F:glycosyltransferase activity"/>
    <property type="evidence" value="ECO:0007669"/>
    <property type="project" value="InterPro"/>
</dbReference>
<protein>
    <submittedName>
        <fullName evidence="2">Glycosyltransferase</fullName>
    </submittedName>
</protein>